<feature type="compositionally biased region" description="Polar residues" evidence="1">
    <location>
        <begin position="244"/>
        <end position="257"/>
    </location>
</feature>
<dbReference type="Proteomes" id="UP000183788">
    <property type="component" value="Unassembled WGS sequence"/>
</dbReference>
<feature type="region of interest" description="Disordered" evidence="1">
    <location>
        <begin position="34"/>
        <end position="63"/>
    </location>
</feature>
<evidence type="ECO:0000256" key="2">
    <source>
        <dbReference type="SAM" id="SignalP"/>
    </source>
</evidence>
<reference evidence="3 5" key="1">
    <citation type="submission" date="2016-11" db="EMBL/GenBank/DDBJ databases">
        <authorList>
            <person name="Jaros S."/>
            <person name="Januszkiewicz K."/>
            <person name="Wedrychowicz H."/>
        </authorList>
    </citation>
    <scope>NUCLEOTIDE SEQUENCE [LARGE SCALE GENOMIC DNA]</scope>
    <source>
        <strain evidence="3 5">DSM 784</strain>
    </source>
</reference>
<feature type="compositionally biased region" description="Gly residues" evidence="1">
    <location>
        <begin position="299"/>
        <end position="323"/>
    </location>
</feature>
<dbReference type="RefSeq" id="WP_072363245.1">
    <property type="nucleotide sequence ID" value="NZ_CBHWAX010000092.1"/>
</dbReference>
<evidence type="ECO:0000313" key="5">
    <source>
        <dbReference type="Proteomes" id="UP000183788"/>
    </source>
</evidence>
<organism evidence="3 5">
    <name type="scientific">Chitinophaga sancti</name>
    <dbReference type="NCBI Taxonomy" id="1004"/>
    <lineage>
        <taxon>Bacteria</taxon>
        <taxon>Pseudomonadati</taxon>
        <taxon>Bacteroidota</taxon>
        <taxon>Chitinophagia</taxon>
        <taxon>Chitinophagales</taxon>
        <taxon>Chitinophagaceae</taxon>
        <taxon>Chitinophaga</taxon>
    </lineage>
</organism>
<feature type="signal peptide" evidence="2">
    <location>
        <begin position="1"/>
        <end position="21"/>
    </location>
</feature>
<protein>
    <submittedName>
        <fullName evidence="3">Uncharacterized protein</fullName>
    </submittedName>
</protein>
<keyword evidence="2" id="KW-0732">Signal</keyword>
<evidence type="ECO:0000313" key="6">
    <source>
        <dbReference type="Proteomes" id="UP001326715"/>
    </source>
</evidence>
<dbReference type="OrthoDB" id="681112at2"/>
<evidence type="ECO:0000313" key="3">
    <source>
        <dbReference type="EMBL" id="SFW75513.1"/>
    </source>
</evidence>
<gene>
    <name evidence="3" type="ORF">SAMN05661012_04252</name>
    <name evidence="4" type="ORF">SR876_11065</name>
</gene>
<feature type="compositionally biased region" description="Low complexity" evidence="1">
    <location>
        <begin position="271"/>
        <end position="298"/>
    </location>
</feature>
<reference evidence="4 6" key="2">
    <citation type="submission" date="2023-11" db="EMBL/GenBank/DDBJ databases">
        <title>MicrobeMod: A computational toolkit for identifying prokaryotic methylation and restriction-modification with nanopore sequencing.</title>
        <authorList>
            <person name="Crits-Christoph A."/>
            <person name="Kang S.C."/>
            <person name="Lee H."/>
            <person name="Ostrov N."/>
        </authorList>
    </citation>
    <scope>NUCLEOTIDE SEQUENCE [LARGE SCALE GENOMIC DNA]</scope>
    <source>
        <strain evidence="4 6">ATCC 23090</strain>
    </source>
</reference>
<name>A0A1K1RTX7_9BACT</name>
<keyword evidence="6" id="KW-1185">Reference proteome</keyword>
<feature type="chain" id="PRO_5012769368" evidence="2">
    <location>
        <begin position="22"/>
        <end position="323"/>
    </location>
</feature>
<feature type="region of interest" description="Disordered" evidence="1">
    <location>
        <begin position="187"/>
        <end position="323"/>
    </location>
</feature>
<dbReference type="STRING" id="1004.SAMN05661012_04252"/>
<proteinExistence type="predicted"/>
<dbReference type="AlphaFoldDB" id="A0A1K1RTX7"/>
<dbReference type="EMBL" id="CP140154">
    <property type="protein sequence ID" value="WQG92046.1"/>
    <property type="molecule type" value="Genomic_DNA"/>
</dbReference>
<evidence type="ECO:0000313" key="4">
    <source>
        <dbReference type="EMBL" id="WQG92046.1"/>
    </source>
</evidence>
<dbReference type="EMBL" id="FPIZ01000014">
    <property type="protein sequence ID" value="SFW75513.1"/>
    <property type="molecule type" value="Genomic_DNA"/>
</dbReference>
<sequence>MKSAPYLAVLTLMILSSCSSAYKTTQTPDDVYYSPRVKPTYASSDNNNRDDNVSYTDSEDGGTYVNYDDDQGDYARRLNLFNSNYSGGFYDYYGTPGVYSSMYANPYYGYGYRSSFSLGFGYGYPYYGSSFSLGFGYGYPYYGGFYDPFYYPYYGYGYPYYGGYYGGGYYGHGGGYYPGYRRSTRNTAFNTGTPGGRMVGTTPSGGRTRSTDFRPSRVVDNSGNSGGRVSNGGRNSDNAYQPRRTYSPSSGERTTVDNGGGSRGYTPARTYSPPQQSQPSYQPQRSYSPAPSYTPSRSSGGGGGSFGGGGGGGTRAGGGRGRN</sequence>
<dbReference type="PROSITE" id="PS51257">
    <property type="entry name" value="PROKAR_LIPOPROTEIN"/>
    <property type="match status" value="1"/>
</dbReference>
<dbReference type="Proteomes" id="UP001326715">
    <property type="component" value="Chromosome"/>
</dbReference>
<accession>A0A1K1RTX7</accession>
<evidence type="ECO:0000256" key="1">
    <source>
        <dbReference type="SAM" id="MobiDB-lite"/>
    </source>
</evidence>